<dbReference type="EMBL" id="GGEC01071095">
    <property type="protein sequence ID" value="MBX51579.1"/>
    <property type="molecule type" value="Transcribed_RNA"/>
</dbReference>
<name>A0A2P2PA42_RHIMU</name>
<evidence type="ECO:0000256" key="1">
    <source>
        <dbReference type="SAM" id="MobiDB-lite"/>
    </source>
</evidence>
<protein>
    <submittedName>
        <fullName evidence="2">Uncharacterized protein</fullName>
    </submittedName>
</protein>
<feature type="compositionally biased region" description="Basic residues" evidence="1">
    <location>
        <begin position="1"/>
        <end position="10"/>
    </location>
</feature>
<evidence type="ECO:0000313" key="2">
    <source>
        <dbReference type="EMBL" id="MBX51579.1"/>
    </source>
</evidence>
<accession>A0A2P2PA42</accession>
<feature type="region of interest" description="Disordered" evidence="1">
    <location>
        <begin position="1"/>
        <end position="30"/>
    </location>
</feature>
<dbReference type="AlphaFoldDB" id="A0A2P2PA42"/>
<organism evidence="2">
    <name type="scientific">Rhizophora mucronata</name>
    <name type="common">Asiatic mangrove</name>
    <dbReference type="NCBI Taxonomy" id="61149"/>
    <lineage>
        <taxon>Eukaryota</taxon>
        <taxon>Viridiplantae</taxon>
        <taxon>Streptophyta</taxon>
        <taxon>Embryophyta</taxon>
        <taxon>Tracheophyta</taxon>
        <taxon>Spermatophyta</taxon>
        <taxon>Magnoliopsida</taxon>
        <taxon>eudicotyledons</taxon>
        <taxon>Gunneridae</taxon>
        <taxon>Pentapetalae</taxon>
        <taxon>rosids</taxon>
        <taxon>fabids</taxon>
        <taxon>Malpighiales</taxon>
        <taxon>Rhizophoraceae</taxon>
        <taxon>Rhizophora</taxon>
    </lineage>
</organism>
<sequence>MTLPTPKRRRQDISMQFLPSSPQTHQKQKT</sequence>
<feature type="compositionally biased region" description="Polar residues" evidence="1">
    <location>
        <begin position="13"/>
        <end position="30"/>
    </location>
</feature>
<proteinExistence type="predicted"/>
<reference evidence="2" key="1">
    <citation type="submission" date="2018-02" db="EMBL/GenBank/DDBJ databases">
        <title>Rhizophora mucronata_Transcriptome.</title>
        <authorList>
            <person name="Meera S.P."/>
            <person name="Sreeshan A."/>
            <person name="Augustine A."/>
        </authorList>
    </citation>
    <scope>NUCLEOTIDE SEQUENCE</scope>
    <source>
        <tissue evidence="2">Leaf</tissue>
    </source>
</reference>